<comment type="caution">
    <text evidence="2">The sequence shown here is derived from an EMBL/GenBank/DDBJ whole genome shotgun (WGS) entry which is preliminary data.</text>
</comment>
<accession>A0A9W7XS26</accession>
<reference evidence="2" key="1">
    <citation type="submission" date="2022-07" db="EMBL/GenBank/DDBJ databases">
        <title>Phylogenomic reconstructions and comparative analyses of Kickxellomycotina fungi.</title>
        <authorList>
            <person name="Reynolds N.K."/>
            <person name="Stajich J.E."/>
            <person name="Barry K."/>
            <person name="Grigoriev I.V."/>
            <person name="Crous P."/>
            <person name="Smith M.E."/>
        </authorList>
    </citation>
    <scope>NUCLEOTIDE SEQUENCE</scope>
    <source>
        <strain evidence="2">NBRC 105413</strain>
    </source>
</reference>
<feature type="compositionally biased region" description="Polar residues" evidence="1">
    <location>
        <begin position="271"/>
        <end position="283"/>
    </location>
</feature>
<sequence length="300" mass="34066">MIALERKLLPVFSAVAASGLICTRSLSSTSIHHRISDRFKMQFRLPGRTTSVLSAGVVPTPNDPMIPRGKYFKPRGIPQGAAMTMMLAGRAPNVYEISTRAFRLLASPWAPDEYPRDYNGLRIRDYRVACLATKKKYSKKVYHRWRAARILRTAASLVLPDKGLKRCDYLFYAKADMRLMHRDELFLLVEQALVQMKYKIVAEQKLHKKPWYRPNPALKAQQEAASVSASLGGSSLLAKKKILEDTDDSQQPVPIDYCVSRIVQEMKDLETSSSQPQPQNSRTQELEQRSVAQKRRASEK</sequence>
<name>A0A9W7XS26_9FUNG</name>
<evidence type="ECO:0000313" key="3">
    <source>
        <dbReference type="Proteomes" id="UP001145021"/>
    </source>
</evidence>
<evidence type="ECO:0000256" key="1">
    <source>
        <dbReference type="SAM" id="MobiDB-lite"/>
    </source>
</evidence>
<dbReference type="AlphaFoldDB" id="A0A9W7XS26"/>
<gene>
    <name evidence="2" type="ORF">LPJ64_000702</name>
</gene>
<feature type="region of interest" description="Disordered" evidence="1">
    <location>
        <begin position="268"/>
        <end position="300"/>
    </location>
</feature>
<organism evidence="2 3">
    <name type="scientific">Coemansia asiatica</name>
    <dbReference type="NCBI Taxonomy" id="1052880"/>
    <lineage>
        <taxon>Eukaryota</taxon>
        <taxon>Fungi</taxon>
        <taxon>Fungi incertae sedis</taxon>
        <taxon>Zoopagomycota</taxon>
        <taxon>Kickxellomycotina</taxon>
        <taxon>Kickxellomycetes</taxon>
        <taxon>Kickxellales</taxon>
        <taxon>Kickxellaceae</taxon>
        <taxon>Coemansia</taxon>
    </lineage>
</organism>
<keyword evidence="3" id="KW-1185">Reference proteome</keyword>
<proteinExistence type="predicted"/>
<evidence type="ECO:0000313" key="2">
    <source>
        <dbReference type="EMBL" id="KAJ1647954.1"/>
    </source>
</evidence>
<dbReference type="EMBL" id="JANBOH010000015">
    <property type="protein sequence ID" value="KAJ1647954.1"/>
    <property type="molecule type" value="Genomic_DNA"/>
</dbReference>
<dbReference type="Proteomes" id="UP001145021">
    <property type="component" value="Unassembled WGS sequence"/>
</dbReference>
<protein>
    <submittedName>
        <fullName evidence="2">Uncharacterized protein</fullName>
    </submittedName>
</protein>